<keyword evidence="2" id="KW-1185">Reference proteome</keyword>
<gene>
    <name evidence="1" type="ORF">MOHU_17800</name>
</gene>
<dbReference type="Proteomes" id="UP000238415">
    <property type="component" value="Unassembled WGS sequence"/>
</dbReference>
<protein>
    <submittedName>
        <fullName evidence="1">Uncharacterized protein</fullName>
    </submittedName>
</protein>
<dbReference type="EMBL" id="PVXM01000046">
    <property type="protein sequence ID" value="PRR70673.1"/>
    <property type="molecule type" value="Genomic_DNA"/>
</dbReference>
<sequence>MRFIYCMHSRQKSLCSGEEGEWAIQVAEAAYINVMGQIADLPLKEVDIAAGRGHRYWQRANSTYQVAHTVQMEISSTDHSDAATEYLSICVCGVA</sequence>
<comment type="caution">
    <text evidence="1">The sequence shown here is derived from an EMBL/GenBank/DDBJ whole genome shotgun (WGS) entry which is preliminary data.</text>
</comment>
<proteinExistence type="predicted"/>
<evidence type="ECO:0000313" key="2">
    <source>
        <dbReference type="Proteomes" id="UP000238415"/>
    </source>
</evidence>
<reference evidence="1 2" key="1">
    <citation type="submission" date="2018-03" db="EMBL/GenBank/DDBJ databases">
        <title>Genome sequence of Moorella humiferrea DSM 23265.</title>
        <authorList>
            <person name="Poehlein A."/>
            <person name="Daniel R."/>
        </authorList>
    </citation>
    <scope>NUCLEOTIDE SEQUENCE [LARGE SCALE GENOMIC DNA]</scope>
    <source>
        <strain evidence="1 2">DSM 23265</strain>
    </source>
</reference>
<accession>A0A2T0ANY6</accession>
<name>A0A2T0ANY6_9FIRM</name>
<dbReference type="AlphaFoldDB" id="A0A2T0ANY6"/>
<organism evidence="1 2">
    <name type="scientific">Neomoorella humiferrea</name>
    <dbReference type="NCBI Taxonomy" id="676965"/>
    <lineage>
        <taxon>Bacteria</taxon>
        <taxon>Bacillati</taxon>
        <taxon>Bacillota</taxon>
        <taxon>Clostridia</taxon>
        <taxon>Neomoorellales</taxon>
        <taxon>Neomoorellaceae</taxon>
        <taxon>Neomoorella</taxon>
    </lineage>
</organism>
<evidence type="ECO:0000313" key="1">
    <source>
        <dbReference type="EMBL" id="PRR70673.1"/>
    </source>
</evidence>